<dbReference type="EMBL" id="DXCX01000037">
    <property type="protein sequence ID" value="HIY73064.1"/>
    <property type="molecule type" value="Genomic_DNA"/>
</dbReference>
<name>A0A9D2CE25_9FIRM</name>
<proteinExistence type="predicted"/>
<evidence type="ECO:0000313" key="1">
    <source>
        <dbReference type="EMBL" id="HIY73064.1"/>
    </source>
</evidence>
<organism evidence="1 2">
    <name type="scientific">Candidatus Intestinimonas merdavium</name>
    <dbReference type="NCBI Taxonomy" id="2838622"/>
    <lineage>
        <taxon>Bacteria</taxon>
        <taxon>Bacillati</taxon>
        <taxon>Bacillota</taxon>
        <taxon>Clostridia</taxon>
        <taxon>Eubacteriales</taxon>
        <taxon>Intestinimonas</taxon>
    </lineage>
</organism>
<gene>
    <name evidence="1" type="ORF">H9826_03665</name>
</gene>
<accession>A0A9D2CE25</accession>
<comment type="caution">
    <text evidence="1">The sequence shown here is derived from an EMBL/GenBank/DDBJ whole genome shotgun (WGS) entry which is preliminary data.</text>
</comment>
<dbReference type="AlphaFoldDB" id="A0A9D2CE25"/>
<sequence>MRRKKHCQDQCRYWSENSGAVAIVAGEVEMIGESADYDGWRIESMELACHYDELEGAALDVYRLGWRLHTTTPDKVILAGPEDPYPTLPEGRELLTLGRWTDPRIPGGNGWYYLPVSDFTWYPRSQFWADYQEVLTWLTSRAVFILY</sequence>
<evidence type="ECO:0000313" key="2">
    <source>
        <dbReference type="Proteomes" id="UP000886824"/>
    </source>
</evidence>
<reference evidence="1" key="2">
    <citation type="submission" date="2021-04" db="EMBL/GenBank/DDBJ databases">
        <authorList>
            <person name="Gilroy R."/>
        </authorList>
    </citation>
    <scope>NUCLEOTIDE SEQUENCE</scope>
    <source>
        <strain evidence="1">CHK33-7979</strain>
    </source>
</reference>
<dbReference type="Proteomes" id="UP000886824">
    <property type="component" value="Unassembled WGS sequence"/>
</dbReference>
<reference evidence="1" key="1">
    <citation type="journal article" date="2021" name="PeerJ">
        <title>Extensive microbial diversity within the chicken gut microbiome revealed by metagenomics and culture.</title>
        <authorList>
            <person name="Gilroy R."/>
            <person name="Ravi A."/>
            <person name="Getino M."/>
            <person name="Pursley I."/>
            <person name="Horton D.L."/>
            <person name="Alikhan N.F."/>
            <person name="Baker D."/>
            <person name="Gharbi K."/>
            <person name="Hall N."/>
            <person name="Watson M."/>
            <person name="Adriaenssens E.M."/>
            <person name="Foster-Nyarko E."/>
            <person name="Jarju S."/>
            <person name="Secka A."/>
            <person name="Antonio M."/>
            <person name="Oren A."/>
            <person name="Chaudhuri R.R."/>
            <person name="La Ragione R."/>
            <person name="Hildebrand F."/>
            <person name="Pallen M.J."/>
        </authorList>
    </citation>
    <scope>NUCLEOTIDE SEQUENCE</scope>
    <source>
        <strain evidence="1">CHK33-7979</strain>
    </source>
</reference>
<protein>
    <submittedName>
        <fullName evidence="1">Uncharacterized protein</fullName>
    </submittedName>
</protein>